<evidence type="ECO:0000313" key="7">
    <source>
        <dbReference type="EMBL" id="SVA41911.1"/>
    </source>
</evidence>
<evidence type="ECO:0000256" key="1">
    <source>
        <dbReference type="ARBA" id="ARBA00001946"/>
    </source>
</evidence>
<keyword evidence="3" id="KW-0808">Transferase</keyword>
<dbReference type="SFLD" id="SFLDG01017">
    <property type="entry name" value="Polyprenyl_Transferase_Like"/>
    <property type="match status" value="1"/>
</dbReference>
<dbReference type="InterPro" id="IPR033749">
    <property type="entry name" value="Polyprenyl_synt_CS"/>
</dbReference>
<reference evidence="7" key="1">
    <citation type="submission" date="2018-05" db="EMBL/GenBank/DDBJ databases">
        <authorList>
            <person name="Lanie J.A."/>
            <person name="Ng W.-L."/>
            <person name="Kazmierczak K.M."/>
            <person name="Andrzejewski T.M."/>
            <person name="Davidsen T.M."/>
            <person name="Wayne K.J."/>
            <person name="Tettelin H."/>
            <person name="Glass J.I."/>
            <person name="Rusch D."/>
            <person name="Podicherti R."/>
            <person name="Tsui H.-C.T."/>
            <person name="Winkler M.E."/>
        </authorList>
    </citation>
    <scope>NUCLEOTIDE SEQUENCE</scope>
</reference>
<keyword evidence="4" id="KW-0479">Metal-binding</keyword>
<comment type="similarity">
    <text evidence="2">Belongs to the FPP/GGPP synthase family.</text>
</comment>
<dbReference type="SFLD" id="SFLDS00005">
    <property type="entry name" value="Isoprenoid_Synthase_Type_I"/>
    <property type="match status" value="1"/>
</dbReference>
<dbReference type="CDD" id="cd00685">
    <property type="entry name" value="Trans_IPPS_HT"/>
    <property type="match status" value="1"/>
</dbReference>
<dbReference type="GO" id="GO:0004659">
    <property type="term" value="F:prenyltransferase activity"/>
    <property type="evidence" value="ECO:0007669"/>
    <property type="project" value="InterPro"/>
</dbReference>
<evidence type="ECO:0000256" key="6">
    <source>
        <dbReference type="ARBA" id="ARBA00023229"/>
    </source>
</evidence>
<dbReference type="PROSITE" id="PS00723">
    <property type="entry name" value="POLYPRENYL_SYNTHASE_1"/>
    <property type="match status" value="1"/>
</dbReference>
<sequence>MRYAVVGTGKRFRAALVYATGEGLGATPTELDLPACAVELIHAFSLVHDDLPAMDDDDLRRGKPSCHVAFGEATAILSGDALQSLAFDLLARESSRYSAQARLDMVRILAQATGASGMAGGQAIDLSDSASSKNALEAMHRMKTGALIEAAVQLGARAAGAEDPALLEGLNHYGLMLGLAFQVTDDILDETSETAALGKMRGSDRRQNKPTYLTVLGEATARQAAAQYHQQAREALSGLPMDATALMALTDFVTTRHH</sequence>
<keyword evidence="5" id="KW-0460">Magnesium</keyword>
<evidence type="ECO:0000256" key="3">
    <source>
        <dbReference type="ARBA" id="ARBA00022679"/>
    </source>
</evidence>
<name>A0A381VPC6_9ZZZZ</name>
<dbReference type="EMBL" id="UINC01009343">
    <property type="protein sequence ID" value="SVA41911.1"/>
    <property type="molecule type" value="Genomic_DNA"/>
</dbReference>
<dbReference type="NCBIfam" id="NF045485">
    <property type="entry name" value="FPPsyn"/>
    <property type="match status" value="1"/>
</dbReference>
<dbReference type="PANTHER" id="PTHR43281:SF1">
    <property type="entry name" value="FARNESYL DIPHOSPHATE SYNTHASE"/>
    <property type="match status" value="1"/>
</dbReference>
<dbReference type="PANTHER" id="PTHR43281">
    <property type="entry name" value="FARNESYL DIPHOSPHATE SYNTHASE"/>
    <property type="match status" value="1"/>
</dbReference>
<keyword evidence="6" id="KW-0414">Isoprene biosynthesis</keyword>
<protein>
    <recommendedName>
        <fullName evidence="8">Geranyl transferase</fullName>
    </recommendedName>
</protein>
<dbReference type="InterPro" id="IPR053378">
    <property type="entry name" value="Prenyl_diphosphate_synthase"/>
</dbReference>
<dbReference type="Gene3D" id="1.10.600.10">
    <property type="entry name" value="Farnesyl Diphosphate Synthase"/>
    <property type="match status" value="1"/>
</dbReference>
<dbReference type="Pfam" id="PF00348">
    <property type="entry name" value="polyprenyl_synt"/>
    <property type="match status" value="1"/>
</dbReference>
<dbReference type="PROSITE" id="PS00444">
    <property type="entry name" value="POLYPRENYL_SYNTHASE_2"/>
    <property type="match status" value="1"/>
</dbReference>
<dbReference type="SUPFAM" id="SSF48576">
    <property type="entry name" value="Terpenoid synthases"/>
    <property type="match status" value="1"/>
</dbReference>
<evidence type="ECO:0000256" key="4">
    <source>
        <dbReference type="ARBA" id="ARBA00022723"/>
    </source>
</evidence>
<dbReference type="GO" id="GO:0008299">
    <property type="term" value="P:isoprenoid biosynthetic process"/>
    <property type="evidence" value="ECO:0007669"/>
    <property type="project" value="UniProtKB-KW"/>
</dbReference>
<comment type="cofactor">
    <cofactor evidence="1">
        <name>Mg(2+)</name>
        <dbReference type="ChEBI" id="CHEBI:18420"/>
    </cofactor>
</comment>
<dbReference type="GO" id="GO:0046872">
    <property type="term" value="F:metal ion binding"/>
    <property type="evidence" value="ECO:0007669"/>
    <property type="project" value="UniProtKB-KW"/>
</dbReference>
<dbReference type="GO" id="GO:0005737">
    <property type="term" value="C:cytoplasm"/>
    <property type="evidence" value="ECO:0007669"/>
    <property type="project" value="UniProtKB-ARBA"/>
</dbReference>
<dbReference type="InterPro" id="IPR000092">
    <property type="entry name" value="Polyprenyl_synt"/>
</dbReference>
<evidence type="ECO:0000256" key="5">
    <source>
        <dbReference type="ARBA" id="ARBA00022842"/>
    </source>
</evidence>
<proteinExistence type="inferred from homology"/>
<dbReference type="FunFam" id="1.10.600.10:FF:000001">
    <property type="entry name" value="Geranylgeranyl diphosphate synthase"/>
    <property type="match status" value="1"/>
</dbReference>
<gene>
    <name evidence="7" type="ORF">METZ01_LOCUS94765</name>
</gene>
<evidence type="ECO:0008006" key="8">
    <source>
        <dbReference type="Google" id="ProtNLM"/>
    </source>
</evidence>
<dbReference type="InterPro" id="IPR008949">
    <property type="entry name" value="Isoprenoid_synthase_dom_sf"/>
</dbReference>
<organism evidence="7">
    <name type="scientific">marine metagenome</name>
    <dbReference type="NCBI Taxonomy" id="408172"/>
    <lineage>
        <taxon>unclassified sequences</taxon>
        <taxon>metagenomes</taxon>
        <taxon>ecological metagenomes</taxon>
    </lineage>
</organism>
<evidence type="ECO:0000256" key="2">
    <source>
        <dbReference type="ARBA" id="ARBA00006706"/>
    </source>
</evidence>
<dbReference type="AlphaFoldDB" id="A0A381VPC6"/>
<accession>A0A381VPC6</accession>